<protein>
    <submittedName>
        <fullName evidence="3">Diadenosine tetraphosphate (Ap4A) HIT family hydrolase</fullName>
    </submittedName>
</protein>
<comment type="caution">
    <text evidence="3">The sequence shown here is derived from an EMBL/GenBank/DDBJ whole genome shotgun (WGS) entry which is preliminary data.</text>
</comment>
<dbReference type="RefSeq" id="WP_183908863.1">
    <property type="nucleotide sequence ID" value="NZ_JACHXZ010000001.1"/>
</dbReference>
<dbReference type="InterPro" id="IPR011146">
    <property type="entry name" value="HIT-like"/>
</dbReference>
<proteinExistence type="predicted"/>
<evidence type="ECO:0000256" key="1">
    <source>
        <dbReference type="PROSITE-ProRule" id="PRU00464"/>
    </source>
</evidence>
<dbReference type="InterPro" id="IPR026026">
    <property type="entry name" value="HIT_Hint"/>
</dbReference>
<sequence length="142" mass="15766">MFSLHPQLEQDSILLGHMDLCQVRLSLDANYPWCLLIPERGAVTEIHHLSEEDRHQLMDESCRLAEVMVGLFDPKKINVAALGNMVPQLHLHHVARFEGDAAWPAPIWGRAAALAYAPEALAKRRDKLISALVGEGFTPAAN</sequence>
<keyword evidence="3" id="KW-0378">Hydrolase</keyword>
<dbReference type="Proteomes" id="UP000559987">
    <property type="component" value="Unassembled WGS sequence"/>
</dbReference>
<dbReference type="AlphaFoldDB" id="A0A839UMP4"/>
<dbReference type="SUPFAM" id="SSF54197">
    <property type="entry name" value="HIT-like"/>
    <property type="match status" value="1"/>
</dbReference>
<dbReference type="Pfam" id="PF01230">
    <property type="entry name" value="HIT"/>
    <property type="match status" value="1"/>
</dbReference>
<dbReference type="InterPro" id="IPR036265">
    <property type="entry name" value="HIT-like_sf"/>
</dbReference>
<feature type="domain" description="HIT" evidence="2">
    <location>
        <begin position="1"/>
        <end position="103"/>
    </location>
</feature>
<evidence type="ECO:0000313" key="3">
    <source>
        <dbReference type="EMBL" id="MBB3167819.1"/>
    </source>
</evidence>
<keyword evidence="4" id="KW-1185">Reference proteome</keyword>
<dbReference type="EMBL" id="JACHXZ010000001">
    <property type="protein sequence ID" value="MBB3167819.1"/>
    <property type="molecule type" value="Genomic_DNA"/>
</dbReference>
<accession>A0A839UMP4</accession>
<dbReference type="PROSITE" id="PS51084">
    <property type="entry name" value="HIT_2"/>
    <property type="match status" value="1"/>
</dbReference>
<reference evidence="3 4" key="1">
    <citation type="submission" date="2020-08" db="EMBL/GenBank/DDBJ databases">
        <title>Genomic Encyclopedia of Type Strains, Phase III (KMG-III): the genomes of soil and plant-associated and newly described type strains.</title>
        <authorList>
            <person name="Whitman W."/>
        </authorList>
    </citation>
    <scope>NUCLEOTIDE SEQUENCE [LARGE SCALE GENOMIC DNA]</scope>
    <source>
        <strain evidence="3 4">CECT 8571</strain>
    </source>
</reference>
<evidence type="ECO:0000313" key="4">
    <source>
        <dbReference type="Proteomes" id="UP000559987"/>
    </source>
</evidence>
<gene>
    <name evidence="3" type="ORF">FHS30_000995</name>
</gene>
<dbReference type="Gene3D" id="3.30.428.10">
    <property type="entry name" value="HIT-like"/>
    <property type="match status" value="1"/>
</dbReference>
<evidence type="ECO:0000259" key="2">
    <source>
        <dbReference type="PROSITE" id="PS51084"/>
    </source>
</evidence>
<dbReference type="PIRSF" id="PIRSF000714">
    <property type="entry name" value="HIT"/>
    <property type="match status" value="1"/>
</dbReference>
<organism evidence="3 4">
    <name type="scientific">Simiduia aestuariiviva</name>
    <dbReference type="NCBI Taxonomy" id="1510459"/>
    <lineage>
        <taxon>Bacteria</taxon>
        <taxon>Pseudomonadati</taxon>
        <taxon>Pseudomonadota</taxon>
        <taxon>Gammaproteobacteria</taxon>
        <taxon>Cellvibrionales</taxon>
        <taxon>Cellvibrionaceae</taxon>
        <taxon>Simiduia</taxon>
    </lineage>
</organism>
<dbReference type="GO" id="GO:0016787">
    <property type="term" value="F:hydrolase activity"/>
    <property type="evidence" value="ECO:0007669"/>
    <property type="project" value="UniProtKB-KW"/>
</dbReference>
<name>A0A839UMP4_9GAMM</name>
<comment type="caution">
    <text evidence="1">Lacks conserved residue(s) required for the propagation of feature annotation.</text>
</comment>